<evidence type="ECO:0000313" key="1">
    <source>
        <dbReference type="EMBL" id="MCF2947829.1"/>
    </source>
</evidence>
<comment type="caution">
    <text evidence="1">The sequence shown here is derived from an EMBL/GenBank/DDBJ whole genome shotgun (WGS) entry which is preliminary data.</text>
</comment>
<dbReference type="EMBL" id="JAKGAS010000003">
    <property type="protein sequence ID" value="MCF2947829.1"/>
    <property type="molecule type" value="Genomic_DNA"/>
</dbReference>
<reference evidence="1 2" key="1">
    <citation type="submission" date="2022-01" db="EMBL/GenBank/DDBJ databases">
        <title>Paraglaciecola sp. G1-23.</title>
        <authorList>
            <person name="Jin M.S."/>
            <person name="Han D.M."/>
            <person name="Kim H.M."/>
            <person name="Jeon C.O."/>
        </authorList>
    </citation>
    <scope>NUCLEOTIDE SEQUENCE [LARGE SCALE GENOMIC DNA]</scope>
    <source>
        <strain evidence="1 2">G1-23</strain>
    </source>
</reference>
<evidence type="ECO:0000313" key="2">
    <source>
        <dbReference type="Proteomes" id="UP001521137"/>
    </source>
</evidence>
<dbReference type="RefSeq" id="WP_235311362.1">
    <property type="nucleotide sequence ID" value="NZ_JAKGAS010000003.1"/>
</dbReference>
<dbReference type="Proteomes" id="UP001521137">
    <property type="component" value="Unassembled WGS sequence"/>
</dbReference>
<organism evidence="1 2">
    <name type="scientific">Paraglaciecola algarum</name>
    <dbReference type="NCBI Taxonomy" id="3050085"/>
    <lineage>
        <taxon>Bacteria</taxon>
        <taxon>Pseudomonadati</taxon>
        <taxon>Pseudomonadota</taxon>
        <taxon>Gammaproteobacteria</taxon>
        <taxon>Alteromonadales</taxon>
        <taxon>Alteromonadaceae</taxon>
        <taxon>Paraglaciecola</taxon>
    </lineage>
</organism>
<sequence>MFITKKSISRRTLLKGMGVGVALPLLDAMIPAATALELTPAAPALNTRLGYIFVAMGADMSRFTPKSKSNLDIMSPILESLAAHKDHLNVITNTFIENAYPGSHATSNSAFLSCARAKLTESTDYYLGTTVDQLAAQQIGQQTQLPSIEMGMDLLETVGQCDNGYACVYQNNLSWSSPTTPLPSEAHPRLVFERLFGAGGDIAARQKALNSRNSLLDSVMSSTHSLNNQVGSQDKLRIDEYLTSVREVERRIQLAYQGVEKNHLPTLNKPMGVPKSYSDHAKLMLDLQVLAMQADITRVSTLQLVREASTRTYPEIGVADSHHPLSHHGNDPTKLARMAKVNAYHASLFAYLVDKLANTPDGEGKLIDNTMYLYGSGMGDPNLHDHHDLPIIVAGGQKLGFKGNNHVVFNQATPLANVHLTMLKNAGIDIDKFADSTGLVSEMLV</sequence>
<dbReference type="Pfam" id="PF07586">
    <property type="entry name" value="HXXSHH"/>
    <property type="match status" value="1"/>
</dbReference>
<accession>A0ABS9D7P3</accession>
<dbReference type="InterPro" id="IPR006311">
    <property type="entry name" value="TAT_signal"/>
</dbReference>
<name>A0ABS9D7P3_9ALTE</name>
<gene>
    <name evidence="1" type="ORF">L0668_06910</name>
</gene>
<protein>
    <submittedName>
        <fullName evidence="1">DUF1552 domain-containing protein</fullName>
    </submittedName>
</protein>
<proteinExistence type="predicted"/>
<dbReference type="InterPro" id="IPR011447">
    <property type="entry name" value="DUF1552"/>
</dbReference>
<keyword evidence="2" id="KW-1185">Reference proteome</keyword>
<dbReference type="PROSITE" id="PS51318">
    <property type="entry name" value="TAT"/>
    <property type="match status" value="1"/>
</dbReference>